<feature type="region of interest" description="Disordered" evidence="1">
    <location>
        <begin position="114"/>
        <end position="138"/>
    </location>
</feature>
<sequence>MSAFVTNGFAADTESGTVEESMSQSMQTEAGHVDGYMTLPLGDEVFDATFVADKTGRDYGKVLILPDQDGSIDSYDLVHTLRVRLAESGWSTMTVALSYPYQPQLLLSPNANDEEPAAQIETTSETEVSENASTSDDDNAGRVAAAVAYLNAQQPGPTVIIAMGKSAELSATAIAQVGKDNALIWIRPEWQAETAPEAQYVLDITLSDSAYQETTNVQQRAVMMRKNVVQYSQRQIPGATSNFNGFEQPVFNLIRNWLYKAFAQGATS</sequence>
<evidence type="ECO:0000313" key="2">
    <source>
        <dbReference type="EMBL" id="KGM06865.1"/>
    </source>
</evidence>
<dbReference type="EMBL" id="JRQD01000003">
    <property type="protein sequence ID" value="KGM06865.1"/>
    <property type="molecule type" value="Genomic_DNA"/>
</dbReference>
<evidence type="ECO:0000313" key="3">
    <source>
        <dbReference type="Proteomes" id="UP000029999"/>
    </source>
</evidence>
<dbReference type="InterPro" id="IPR022529">
    <property type="entry name" value="DUF3530"/>
</dbReference>
<dbReference type="RefSeq" id="WP_281085177.1">
    <property type="nucleotide sequence ID" value="NZ_JRQD01000003.1"/>
</dbReference>
<proteinExistence type="predicted"/>
<gene>
    <name evidence="2" type="ORF">LP43_1358</name>
</gene>
<organism evidence="2 3">
    <name type="scientific">Methylophaga thiooxydans</name>
    <dbReference type="NCBI Taxonomy" id="392484"/>
    <lineage>
        <taxon>Bacteria</taxon>
        <taxon>Pseudomonadati</taxon>
        <taxon>Pseudomonadota</taxon>
        <taxon>Gammaproteobacteria</taxon>
        <taxon>Thiotrichales</taxon>
        <taxon>Piscirickettsiaceae</taxon>
        <taxon>Methylophaga</taxon>
    </lineage>
</organism>
<dbReference type="Proteomes" id="UP000029999">
    <property type="component" value="Unassembled WGS sequence"/>
</dbReference>
<dbReference type="AlphaFoldDB" id="A0A0A0BG76"/>
<evidence type="ECO:0008006" key="4">
    <source>
        <dbReference type="Google" id="ProtNLM"/>
    </source>
</evidence>
<comment type="caution">
    <text evidence="2">The sequence shown here is derived from an EMBL/GenBank/DDBJ whole genome shotgun (WGS) entry which is preliminary data.</text>
</comment>
<evidence type="ECO:0000256" key="1">
    <source>
        <dbReference type="SAM" id="MobiDB-lite"/>
    </source>
</evidence>
<dbReference type="STRING" id="392484.LP43_1358"/>
<dbReference type="Pfam" id="PF12048">
    <property type="entry name" value="DUF3530"/>
    <property type="match status" value="1"/>
</dbReference>
<accession>A0A0A0BG76</accession>
<name>A0A0A0BG76_9GAMM</name>
<feature type="compositionally biased region" description="Polar residues" evidence="1">
    <location>
        <begin position="120"/>
        <end position="134"/>
    </location>
</feature>
<reference evidence="2 3" key="1">
    <citation type="submission" date="2014-09" db="EMBL/GenBank/DDBJ databases">
        <authorList>
            <person name="Grob C."/>
            <person name="Taubert M."/>
            <person name="Howat A.M."/>
            <person name="Burns O.J."/>
            <person name="Dixon J.L."/>
            <person name="Chen Y."/>
            <person name="Murrell J.C."/>
        </authorList>
    </citation>
    <scope>NUCLEOTIDE SEQUENCE [LARGE SCALE GENOMIC DNA]</scope>
    <source>
        <strain evidence="2">L4</strain>
    </source>
</reference>
<protein>
    <recommendedName>
        <fullName evidence="4">DUF3530 family protein</fullName>
    </recommendedName>
</protein>